<dbReference type="OrthoDB" id="1939257at2759"/>
<evidence type="ECO:0000256" key="2">
    <source>
        <dbReference type="SAM" id="Phobius"/>
    </source>
</evidence>
<name>A0A1S2X9M3_CICAR</name>
<feature type="transmembrane region" description="Helical" evidence="2">
    <location>
        <begin position="21"/>
        <end position="49"/>
    </location>
</feature>
<dbReference type="RefSeq" id="XP_004485700.2">
    <property type="nucleotide sequence ID" value="XM_004485643.3"/>
</dbReference>
<dbReference type="GeneID" id="101496994"/>
<sequence length="291" mass="33722">MEGDNFLLELRFFINLLCKETLYFLSVVFSDPLFSCIVTLCVLILIYLPHSFCKIVFSPVPILSAILLIIVLRFGAIQRSNSEEKENLVESESVTTEENRENRDEKQGKTGEEVEIDSLDQIQRWVSSNSEIKFEFQMGFESSSFLDESFVEWNVKAPLEVIYEGEETEDISNENLVTGILRYPSLSRYCPESDSDSSSENEFPAMEKWDSPENMCYMWDEEDRDGLIEIALDGCKNNDNAFGYQFEEENMIEIDISPTKRREFSVELLNRIYTISDNTYWAASSNFRPQN</sequence>
<protein>
    <submittedName>
        <fullName evidence="4">Uncharacterized protein LOC101496994</fullName>
    </submittedName>
</protein>
<keyword evidence="2" id="KW-1133">Transmembrane helix</keyword>
<reference evidence="4" key="2">
    <citation type="submission" date="2025-08" db="UniProtKB">
        <authorList>
            <consortium name="RefSeq"/>
        </authorList>
    </citation>
    <scope>IDENTIFICATION</scope>
    <source>
        <tissue evidence="4">Etiolated seedlings</tissue>
    </source>
</reference>
<evidence type="ECO:0000313" key="4">
    <source>
        <dbReference type="RefSeq" id="XP_004485700.2"/>
    </source>
</evidence>
<keyword evidence="2" id="KW-0472">Membrane</keyword>
<proteinExistence type="predicted"/>
<feature type="transmembrane region" description="Helical" evidence="2">
    <location>
        <begin position="55"/>
        <end position="76"/>
    </location>
</feature>
<gene>
    <name evidence="4" type="primary">LOC101496994</name>
</gene>
<feature type="region of interest" description="Disordered" evidence="1">
    <location>
        <begin position="87"/>
        <end position="113"/>
    </location>
</feature>
<dbReference type="Proteomes" id="UP000087171">
    <property type="component" value="Chromosome Ca1"/>
</dbReference>
<dbReference type="AlphaFoldDB" id="A0A1S2X9M3"/>
<evidence type="ECO:0000313" key="3">
    <source>
        <dbReference type="Proteomes" id="UP000087171"/>
    </source>
</evidence>
<keyword evidence="3" id="KW-1185">Reference proteome</keyword>
<evidence type="ECO:0000256" key="1">
    <source>
        <dbReference type="SAM" id="MobiDB-lite"/>
    </source>
</evidence>
<keyword evidence="2" id="KW-0812">Transmembrane</keyword>
<dbReference type="PANTHER" id="PTHR37746">
    <property type="entry name" value="TRANSMEMBRANE PROTEIN"/>
    <property type="match status" value="1"/>
</dbReference>
<organism evidence="3 4">
    <name type="scientific">Cicer arietinum</name>
    <name type="common">Chickpea</name>
    <name type="synonym">Garbanzo</name>
    <dbReference type="NCBI Taxonomy" id="3827"/>
    <lineage>
        <taxon>Eukaryota</taxon>
        <taxon>Viridiplantae</taxon>
        <taxon>Streptophyta</taxon>
        <taxon>Embryophyta</taxon>
        <taxon>Tracheophyta</taxon>
        <taxon>Spermatophyta</taxon>
        <taxon>Magnoliopsida</taxon>
        <taxon>eudicotyledons</taxon>
        <taxon>Gunneridae</taxon>
        <taxon>Pentapetalae</taxon>
        <taxon>rosids</taxon>
        <taxon>fabids</taxon>
        <taxon>Fabales</taxon>
        <taxon>Fabaceae</taxon>
        <taxon>Papilionoideae</taxon>
        <taxon>50 kb inversion clade</taxon>
        <taxon>NPAAA clade</taxon>
        <taxon>Hologalegina</taxon>
        <taxon>IRL clade</taxon>
        <taxon>Cicereae</taxon>
        <taxon>Cicer</taxon>
    </lineage>
</organism>
<dbReference type="PaxDb" id="3827-XP_004485700.1"/>
<dbReference type="KEGG" id="cam:101496994"/>
<reference evidence="3" key="1">
    <citation type="journal article" date="2013" name="Nat. Biotechnol.">
        <title>Draft genome sequence of chickpea (Cicer arietinum) provides a resource for trait improvement.</title>
        <authorList>
            <person name="Varshney R.K."/>
            <person name="Song C."/>
            <person name="Saxena R.K."/>
            <person name="Azam S."/>
            <person name="Yu S."/>
            <person name="Sharpe A.G."/>
            <person name="Cannon S."/>
            <person name="Baek J."/>
            <person name="Rosen B.D."/>
            <person name="Tar'an B."/>
            <person name="Millan T."/>
            <person name="Zhang X."/>
            <person name="Ramsay L.D."/>
            <person name="Iwata A."/>
            <person name="Wang Y."/>
            <person name="Nelson W."/>
            <person name="Farmer A.D."/>
            <person name="Gaur P.M."/>
            <person name="Soderlund C."/>
            <person name="Penmetsa R.V."/>
            <person name="Xu C."/>
            <person name="Bharti A.K."/>
            <person name="He W."/>
            <person name="Winter P."/>
            <person name="Zhao S."/>
            <person name="Hane J.K."/>
            <person name="Carrasquilla-Garcia N."/>
            <person name="Condie J.A."/>
            <person name="Upadhyaya H.D."/>
            <person name="Luo M.C."/>
            <person name="Thudi M."/>
            <person name="Gowda C.L."/>
            <person name="Singh N.P."/>
            <person name="Lichtenzveig J."/>
            <person name="Gali K.K."/>
            <person name="Rubio J."/>
            <person name="Nadarajan N."/>
            <person name="Dolezel J."/>
            <person name="Bansal K.C."/>
            <person name="Xu X."/>
            <person name="Edwards D."/>
            <person name="Zhang G."/>
            <person name="Kahl G."/>
            <person name="Gil J."/>
            <person name="Singh K.B."/>
            <person name="Datta S.K."/>
            <person name="Jackson S.A."/>
            <person name="Wang J."/>
            <person name="Cook D.R."/>
        </authorList>
    </citation>
    <scope>NUCLEOTIDE SEQUENCE [LARGE SCALE GENOMIC DNA]</scope>
    <source>
        <strain evidence="3">cv. CDC Frontier</strain>
    </source>
</reference>
<dbReference type="PANTHER" id="PTHR37746:SF2">
    <property type="entry name" value="PROTEIN, PUTATIVE-RELATED"/>
    <property type="match status" value="1"/>
</dbReference>
<accession>A0A1S2X9M3</accession>
<feature type="compositionally biased region" description="Basic and acidic residues" evidence="1">
    <location>
        <begin position="97"/>
        <end position="112"/>
    </location>
</feature>